<dbReference type="EMBL" id="CACRTR010000012">
    <property type="protein sequence ID" value="VYU52196.1"/>
    <property type="molecule type" value="Genomic_DNA"/>
</dbReference>
<evidence type="ECO:0000313" key="1">
    <source>
        <dbReference type="EMBL" id="VYU52196.1"/>
    </source>
</evidence>
<name>A0A6N3FJZ2_EUBLI</name>
<accession>A0A6N3FJZ2</accession>
<organism evidence="1">
    <name type="scientific">Eubacterium limosum</name>
    <dbReference type="NCBI Taxonomy" id="1736"/>
    <lineage>
        <taxon>Bacteria</taxon>
        <taxon>Bacillati</taxon>
        <taxon>Bacillota</taxon>
        <taxon>Clostridia</taxon>
        <taxon>Eubacteriales</taxon>
        <taxon>Eubacteriaceae</taxon>
        <taxon>Eubacterium</taxon>
    </lineage>
</organism>
<protein>
    <submittedName>
        <fullName evidence="1">Uncharacterized protein</fullName>
    </submittedName>
</protein>
<proteinExistence type="predicted"/>
<dbReference type="AlphaFoldDB" id="A0A6N3FJZ2"/>
<gene>
    <name evidence="1" type="ORF">ELLFYP34_00450</name>
</gene>
<reference evidence="1" key="1">
    <citation type="submission" date="2019-11" db="EMBL/GenBank/DDBJ databases">
        <authorList>
            <person name="Feng L."/>
        </authorList>
    </citation>
    <scope>NUCLEOTIDE SEQUENCE</scope>
    <source>
        <strain evidence="1">ElimosumLFYP34</strain>
    </source>
</reference>
<sequence length="60" mass="6401">MAYERTAIKNELKMNLNYGEVGGKIKKKLKTIGGVTTDGTAAITGVIVKNGKVLKAHVEV</sequence>